<dbReference type="AlphaFoldDB" id="A0AAD7AZV6"/>
<dbReference type="EMBL" id="JARKIE010001114">
    <property type="protein sequence ID" value="KAJ7606193.1"/>
    <property type="molecule type" value="Genomic_DNA"/>
</dbReference>
<organism evidence="2 3">
    <name type="scientific">Mycena rosella</name>
    <name type="common">Pink bonnet</name>
    <name type="synonym">Agaricus rosellus</name>
    <dbReference type="NCBI Taxonomy" id="1033263"/>
    <lineage>
        <taxon>Eukaryota</taxon>
        <taxon>Fungi</taxon>
        <taxon>Dikarya</taxon>
        <taxon>Basidiomycota</taxon>
        <taxon>Agaricomycotina</taxon>
        <taxon>Agaricomycetes</taxon>
        <taxon>Agaricomycetidae</taxon>
        <taxon>Agaricales</taxon>
        <taxon>Marasmiineae</taxon>
        <taxon>Mycenaceae</taxon>
        <taxon>Mycena</taxon>
    </lineage>
</organism>
<accession>A0AAD7AZV6</accession>
<dbReference type="Proteomes" id="UP001221757">
    <property type="component" value="Unassembled WGS sequence"/>
</dbReference>
<sequence>MNYFGAYTQGSAIEESFGPHDFGSSPPGAGNSQNSNNFNFNFEFPFRDQPYHLPPLEASTLSQFTQPDVAGSSFNYPGPSGVQFTTPPPFLWSAFPRLPPIPAPASSSRLLNPIAAHLDHRPASGSAKRKSRDDDPTIDSEIHTRRPRKMPKRADLWGV</sequence>
<name>A0AAD7AZV6_MYCRO</name>
<reference evidence="2" key="1">
    <citation type="submission" date="2023-03" db="EMBL/GenBank/DDBJ databases">
        <title>Massive genome expansion in bonnet fungi (Mycena s.s.) driven by repeated elements and novel gene families across ecological guilds.</title>
        <authorList>
            <consortium name="Lawrence Berkeley National Laboratory"/>
            <person name="Harder C.B."/>
            <person name="Miyauchi S."/>
            <person name="Viragh M."/>
            <person name="Kuo A."/>
            <person name="Thoen E."/>
            <person name="Andreopoulos B."/>
            <person name="Lu D."/>
            <person name="Skrede I."/>
            <person name="Drula E."/>
            <person name="Henrissat B."/>
            <person name="Morin E."/>
            <person name="Kohler A."/>
            <person name="Barry K."/>
            <person name="LaButti K."/>
            <person name="Morin E."/>
            <person name="Salamov A."/>
            <person name="Lipzen A."/>
            <person name="Mereny Z."/>
            <person name="Hegedus B."/>
            <person name="Baldrian P."/>
            <person name="Stursova M."/>
            <person name="Weitz H."/>
            <person name="Taylor A."/>
            <person name="Grigoriev I.V."/>
            <person name="Nagy L.G."/>
            <person name="Martin F."/>
            <person name="Kauserud H."/>
        </authorList>
    </citation>
    <scope>NUCLEOTIDE SEQUENCE</scope>
    <source>
        <strain evidence="2">CBHHK067</strain>
    </source>
</reference>
<keyword evidence="3" id="KW-1185">Reference proteome</keyword>
<feature type="region of interest" description="Disordered" evidence="1">
    <location>
        <begin position="103"/>
        <end position="159"/>
    </location>
</feature>
<evidence type="ECO:0000313" key="3">
    <source>
        <dbReference type="Proteomes" id="UP001221757"/>
    </source>
</evidence>
<proteinExistence type="predicted"/>
<gene>
    <name evidence="2" type="ORF">B0H17DRAFT_1154107</name>
</gene>
<evidence type="ECO:0000313" key="2">
    <source>
        <dbReference type="EMBL" id="KAJ7606193.1"/>
    </source>
</evidence>
<feature type="region of interest" description="Disordered" evidence="1">
    <location>
        <begin position="15"/>
        <end position="36"/>
    </location>
</feature>
<comment type="caution">
    <text evidence="2">The sequence shown here is derived from an EMBL/GenBank/DDBJ whole genome shotgun (WGS) entry which is preliminary data.</text>
</comment>
<evidence type="ECO:0000256" key="1">
    <source>
        <dbReference type="SAM" id="MobiDB-lite"/>
    </source>
</evidence>
<protein>
    <submittedName>
        <fullName evidence="2">Uncharacterized protein</fullName>
    </submittedName>
</protein>
<feature type="compositionally biased region" description="Basic and acidic residues" evidence="1">
    <location>
        <begin position="131"/>
        <end position="144"/>
    </location>
</feature>